<evidence type="ECO:0000313" key="6">
    <source>
        <dbReference type="Proteomes" id="UP000234562"/>
    </source>
</evidence>
<evidence type="ECO:0000256" key="3">
    <source>
        <dbReference type="ARBA" id="ARBA00022679"/>
    </source>
</evidence>
<dbReference type="InterPro" id="IPR001173">
    <property type="entry name" value="Glyco_trans_2-like"/>
</dbReference>
<accession>A0AAU8XW72</accession>
<dbReference type="InterPro" id="IPR050834">
    <property type="entry name" value="Glycosyltransf_2"/>
</dbReference>
<sequence>MNPEISVIMGVYNLSPRYKEAIKSILDQTFSNFEFIICDDKSTDNTLQVLKEIAKKDNRIKIISNKQNMGLGASLNHCLKFARGKYIARMDDDDFSNKDRFQIEFDFLEKHPEYSFVSSAYYIDDGVNKYRLKEMEEKPSKESFLWNSPFLHPCTMFRTEALKRSNGYRVCKETMRAEDYDLYMRMYALGMKGYNIQKPLYVYFISQSQNKKYGQFKYFWYTVKVRAYGYKQMNLPFLKCVPYIMKPIVMGLLPNKMIYELRTQKLRKIKTRL</sequence>
<dbReference type="EMBL" id="CP015496">
    <property type="protein sequence ID" value="AUI74967.1"/>
    <property type="molecule type" value="Genomic_DNA"/>
</dbReference>
<evidence type="ECO:0000256" key="1">
    <source>
        <dbReference type="ARBA" id="ARBA00006739"/>
    </source>
</evidence>
<protein>
    <recommendedName>
        <fullName evidence="4">Glycosyltransferase 2-like domain-containing protein</fullName>
    </recommendedName>
</protein>
<dbReference type="GO" id="GO:0016757">
    <property type="term" value="F:glycosyltransferase activity"/>
    <property type="evidence" value="ECO:0007669"/>
    <property type="project" value="UniProtKB-KW"/>
</dbReference>
<dbReference type="Proteomes" id="UP000234562">
    <property type="component" value="Chromosome"/>
</dbReference>
<dbReference type="PANTHER" id="PTHR43685:SF5">
    <property type="entry name" value="GLYCOSYLTRANSFERASE EPSE-RELATED"/>
    <property type="match status" value="1"/>
</dbReference>
<dbReference type="PANTHER" id="PTHR43685">
    <property type="entry name" value="GLYCOSYLTRANSFERASE"/>
    <property type="match status" value="1"/>
</dbReference>
<reference evidence="6" key="1">
    <citation type="submission" date="2016-05" db="EMBL/GenBank/DDBJ databases">
        <title>Genome sequence of Lactobacillus helveticus FAM8105.</title>
        <authorList>
            <person name="Ahrens C."/>
            <person name="Schmid M."/>
        </authorList>
    </citation>
    <scope>NUCLEOTIDE SEQUENCE [LARGE SCALE GENOMIC DNA]</scope>
    <source>
        <strain evidence="6">FAM8105</strain>
    </source>
</reference>
<evidence type="ECO:0000313" key="5">
    <source>
        <dbReference type="EMBL" id="AUI74967.1"/>
    </source>
</evidence>
<feature type="domain" description="Glycosyltransferase 2-like" evidence="4">
    <location>
        <begin position="6"/>
        <end position="162"/>
    </location>
</feature>
<keyword evidence="3" id="KW-0808">Transferase</keyword>
<dbReference type="InterPro" id="IPR029044">
    <property type="entry name" value="Nucleotide-diphossugar_trans"/>
</dbReference>
<dbReference type="SUPFAM" id="SSF53448">
    <property type="entry name" value="Nucleotide-diphospho-sugar transferases"/>
    <property type="match status" value="1"/>
</dbReference>
<evidence type="ECO:0000259" key="4">
    <source>
        <dbReference type="Pfam" id="PF00535"/>
    </source>
</evidence>
<organism evidence="5 6">
    <name type="scientific">Lactobacillus helveticus</name>
    <name type="common">Lactobacillus suntoryeus</name>
    <dbReference type="NCBI Taxonomy" id="1587"/>
    <lineage>
        <taxon>Bacteria</taxon>
        <taxon>Bacillati</taxon>
        <taxon>Bacillota</taxon>
        <taxon>Bacilli</taxon>
        <taxon>Lactobacillales</taxon>
        <taxon>Lactobacillaceae</taxon>
        <taxon>Lactobacillus</taxon>
    </lineage>
</organism>
<dbReference type="RefSeq" id="WP_101854004.1">
    <property type="nucleotide sequence ID" value="NZ_CP015496.1"/>
</dbReference>
<gene>
    <name evidence="5" type="ORF">Lh8105_09660</name>
</gene>
<dbReference type="AlphaFoldDB" id="A0AAU8XW72"/>
<dbReference type="Pfam" id="PF00535">
    <property type="entry name" value="Glycos_transf_2"/>
    <property type="match status" value="1"/>
</dbReference>
<name>A0AAU8XW72_LACHE</name>
<dbReference type="Gene3D" id="3.90.550.10">
    <property type="entry name" value="Spore Coat Polysaccharide Biosynthesis Protein SpsA, Chain A"/>
    <property type="match status" value="1"/>
</dbReference>
<evidence type="ECO:0000256" key="2">
    <source>
        <dbReference type="ARBA" id="ARBA00022676"/>
    </source>
</evidence>
<proteinExistence type="inferred from homology"/>
<keyword evidence="2" id="KW-0328">Glycosyltransferase</keyword>
<comment type="similarity">
    <text evidence="1">Belongs to the glycosyltransferase 2 family.</text>
</comment>